<feature type="coiled-coil region" evidence="1">
    <location>
        <begin position="499"/>
        <end position="537"/>
    </location>
</feature>
<accession>A0A421FA94</accession>
<protein>
    <submittedName>
        <fullName evidence="3">Uncharacterized protein</fullName>
    </submittedName>
</protein>
<feature type="compositionally biased region" description="Low complexity" evidence="2">
    <location>
        <begin position="396"/>
        <end position="411"/>
    </location>
</feature>
<keyword evidence="1" id="KW-0175">Coiled coil</keyword>
<proteinExistence type="predicted"/>
<evidence type="ECO:0000313" key="5">
    <source>
        <dbReference type="Proteomes" id="UP000285624"/>
    </source>
</evidence>
<dbReference type="EMBL" id="MAYM02000834">
    <property type="protein sequence ID" value="RLN32393.1"/>
    <property type="molecule type" value="Genomic_DNA"/>
</dbReference>
<evidence type="ECO:0000256" key="2">
    <source>
        <dbReference type="SAM" id="MobiDB-lite"/>
    </source>
</evidence>
<name>A0A421FA94_9STRA</name>
<evidence type="ECO:0000256" key="1">
    <source>
        <dbReference type="SAM" id="Coils"/>
    </source>
</evidence>
<comment type="caution">
    <text evidence="3">The sequence shown here is derived from an EMBL/GenBank/DDBJ whole genome shotgun (WGS) entry which is preliminary data.</text>
</comment>
<dbReference type="Proteomes" id="UP000285624">
    <property type="component" value="Unassembled WGS sequence"/>
</dbReference>
<feature type="compositionally biased region" description="Basic residues" evidence="2">
    <location>
        <begin position="435"/>
        <end position="444"/>
    </location>
</feature>
<dbReference type="PANTHER" id="PTHR35796">
    <property type="entry name" value="HYPOTHETICAL CYTOSOLIC PROTEIN"/>
    <property type="match status" value="1"/>
</dbReference>
<keyword evidence="5" id="KW-1185">Reference proteome</keyword>
<organism evidence="3 6">
    <name type="scientific">Phytophthora kernoviae</name>
    <dbReference type="NCBI Taxonomy" id="325452"/>
    <lineage>
        <taxon>Eukaryota</taxon>
        <taxon>Sar</taxon>
        <taxon>Stramenopiles</taxon>
        <taxon>Oomycota</taxon>
        <taxon>Peronosporomycetes</taxon>
        <taxon>Peronosporales</taxon>
        <taxon>Peronosporaceae</taxon>
        <taxon>Phytophthora</taxon>
    </lineage>
</organism>
<reference evidence="5 6" key="1">
    <citation type="submission" date="2018-07" db="EMBL/GenBank/DDBJ databases">
        <title>Genome sequencing of oomycete isolates from Chile give support for New Zealand origin for Phytophthora kernoviae and make available the first Nothophytophthora sp. genome.</title>
        <authorList>
            <person name="Studholme D.J."/>
            <person name="Sanfuentes E."/>
            <person name="Panda P."/>
            <person name="Hill R."/>
            <person name="Sambles C."/>
            <person name="Grant M."/>
            <person name="Williams N.M."/>
            <person name="Mcdougal R.L."/>
        </authorList>
    </citation>
    <scope>NUCLEOTIDE SEQUENCE [LARGE SCALE GENOMIC DNA]</scope>
    <source>
        <strain evidence="3">Chile2</strain>
        <strain evidence="4">Chile4</strain>
    </source>
</reference>
<dbReference type="EMBL" id="MBDN02000597">
    <property type="protein sequence ID" value="RLN74180.1"/>
    <property type="molecule type" value="Genomic_DNA"/>
</dbReference>
<feature type="region of interest" description="Disordered" evidence="2">
    <location>
        <begin position="396"/>
        <end position="444"/>
    </location>
</feature>
<dbReference type="PANTHER" id="PTHR35796:SF3">
    <property type="entry name" value="BHLH DOMAIN-CONTAINING PROTEIN"/>
    <property type="match status" value="1"/>
</dbReference>
<evidence type="ECO:0000313" key="4">
    <source>
        <dbReference type="EMBL" id="RLN74180.1"/>
    </source>
</evidence>
<dbReference type="Proteomes" id="UP000285883">
    <property type="component" value="Unassembled WGS sequence"/>
</dbReference>
<dbReference type="AlphaFoldDB" id="A0A421FA94"/>
<evidence type="ECO:0000313" key="6">
    <source>
        <dbReference type="Proteomes" id="UP000285883"/>
    </source>
</evidence>
<sequence>MLREMLNLQVQEAKNLKRILKRRTRIGRMEDMLGVKRLKTLPNDIPECTVQALEDMLRESDDIYAKLDLVYAERGMDEVPCPGKIRHANREIINGVFLEIMEKQLVPFPAKMTECAVWAAFGQFGMQSLQCVKDFNAQVDFHAQHSQKTNDTMMISYQAATSGFQNVRNIYIRKVVRKYVEADRTVFICHLISEPITLEGLAEISLSGKLCIVVQKAKDMQRGEGELALIQSCYIVSCHKLNDQSRELLSDGYIDVAITVWEEMMELLDESIVVCVASVASHDSASPASVQNISSFIFTEAYPRLVKRDLLSPQLPPNCNKSMDNNIKLNILRQGSSIDPIGKLPSPPSILALQRSHSLEFTNANHRDDLAIDLHATAELIEFFDINEFMEAVGSVGSTSTSTPKMSCDGSGSDGSDEMVGESGPDASILSTDGKRKKTKRARRITSKEHIFKLREIAKQLTKQLDALKAETQPGMQSSTKMGRRLIRSSGGSLWMQAALRQRERRRKAEEDNDSLREMLQIQIEEATCLKRILKRRSKIKVRLLSG</sequence>
<dbReference type="STRING" id="325452.A0A421FA94"/>
<gene>
    <name evidence="3" type="ORF">BBI17_009058</name>
    <name evidence="4" type="ORF">BBO99_00009048</name>
</gene>
<evidence type="ECO:0000313" key="3">
    <source>
        <dbReference type="EMBL" id="RLN32393.1"/>
    </source>
</evidence>